<sequence>MKNFRFLKSFCLVALVVTSFTNCSNDNSDNSNPDNSNPDLKVKFTLDGLNDYDGQYDVLNYWESTLQKNGTTQYTLNTMLNRTGVDSDEKAHISVPFNLSFIATESLKTGQIYNISKINTSGVFSLKNDKPNSWTAVCGYISIEIDNSTTGQIKITSISGKRISGEFYLTNLHNEYYNLVAYSTKNRYEYSGCFDSSIPKFVNISKGQFFNVEVQ</sequence>
<accession>A0ABU1YBD6</accession>
<dbReference type="EMBL" id="JAVDWQ010000009">
    <property type="protein sequence ID" value="MDR7210925.1"/>
    <property type="molecule type" value="Genomic_DNA"/>
</dbReference>
<keyword evidence="3" id="KW-1185">Reference proteome</keyword>
<keyword evidence="1" id="KW-0732">Signal</keyword>
<organism evidence="2 3">
    <name type="scientific">Flavobacterium piscis</name>
    <dbReference type="NCBI Taxonomy" id="1114874"/>
    <lineage>
        <taxon>Bacteria</taxon>
        <taxon>Pseudomonadati</taxon>
        <taxon>Bacteroidota</taxon>
        <taxon>Flavobacteriia</taxon>
        <taxon>Flavobacteriales</taxon>
        <taxon>Flavobacteriaceae</taxon>
        <taxon>Flavobacterium</taxon>
    </lineage>
</organism>
<dbReference type="Proteomes" id="UP001269081">
    <property type="component" value="Unassembled WGS sequence"/>
</dbReference>
<evidence type="ECO:0008006" key="4">
    <source>
        <dbReference type="Google" id="ProtNLM"/>
    </source>
</evidence>
<dbReference type="RefSeq" id="WP_310282275.1">
    <property type="nucleotide sequence ID" value="NZ_JAVDWQ010000009.1"/>
</dbReference>
<evidence type="ECO:0000313" key="3">
    <source>
        <dbReference type="Proteomes" id="UP001269081"/>
    </source>
</evidence>
<protein>
    <recommendedName>
        <fullName evidence="4">Lipoprotein</fullName>
    </recommendedName>
</protein>
<comment type="caution">
    <text evidence="2">The sequence shown here is derived from an EMBL/GenBank/DDBJ whole genome shotgun (WGS) entry which is preliminary data.</text>
</comment>
<feature type="signal peptide" evidence="1">
    <location>
        <begin position="1"/>
        <end position="24"/>
    </location>
</feature>
<proteinExistence type="predicted"/>
<reference evidence="2 3" key="1">
    <citation type="submission" date="2023-07" db="EMBL/GenBank/DDBJ databases">
        <title>Sorghum-associated microbial communities from plants grown in Nebraska, USA.</title>
        <authorList>
            <person name="Schachtman D."/>
        </authorList>
    </citation>
    <scope>NUCLEOTIDE SEQUENCE [LARGE SCALE GENOMIC DNA]</scope>
    <source>
        <strain evidence="2 3">4129</strain>
    </source>
</reference>
<gene>
    <name evidence="2" type="ORF">J2W48_002876</name>
</gene>
<feature type="chain" id="PRO_5046432289" description="Lipoprotein" evidence="1">
    <location>
        <begin position="25"/>
        <end position="215"/>
    </location>
</feature>
<evidence type="ECO:0000313" key="2">
    <source>
        <dbReference type="EMBL" id="MDR7210925.1"/>
    </source>
</evidence>
<name>A0ABU1YBD6_9FLAO</name>
<evidence type="ECO:0000256" key="1">
    <source>
        <dbReference type="SAM" id="SignalP"/>
    </source>
</evidence>